<accession>A0A8H3D2U6</accession>
<gene>
    <name evidence="2" type="ORF">RDB_LOCUS122823</name>
</gene>
<evidence type="ECO:0000256" key="1">
    <source>
        <dbReference type="SAM" id="MobiDB-lite"/>
    </source>
</evidence>
<dbReference type="AlphaFoldDB" id="A0A8H3D2U6"/>
<protein>
    <submittedName>
        <fullName evidence="2">Uncharacterized protein</fullName>
    </submittedName>
</protein>
<evidence type="ECO:0000313" key="3">
    <source>
        <dbReference type="Proteomes" id="UP000663853"/>
    </source>
</evidence>
<reference evidence="2" key="1">
    <citation type="submission" date="2021-01" db="EMBL/GenBank/DDBJ databases">
        <authorList>
            <person name="Kaushik A."/>
        </authorList>
    </citation>
    <scope>NUCLEOTIDE SEQUENCE</scope>
    <source>
        <strain evidence="2">AG6-10EEA</strain>
    </source>
</reference>
<comment type="caution">
    <text evidence="2">The sequence shown here is derived from an EMBL/GenBank/DDBJ whole genome shotgun (WGS) entry which is preliminary data.</text>
</comment>
<name>A0A8H3D2U6_9AGAM</name>
<feature type="region of interest" description="Disordered" evidence="1">
    <location>
        <begin position="60"/>
        <end position="128"/>
    </location>
</feature>
<evidence type="ECO:0000313" key="2">
    <source>
        <dbReference type="EMBL" id="CAE6507956.1"/>
    </source>
</evidence>
<organism evidence="2 3">
    <name type="scientific">Rhizoctonia solani</name>
    <dbReference type="NCBI Taxonomy" id="456999"/>
    <lineage>
        <taxon>Eukaryota</taxon>
        <taxon>Fungi</taxon>
        <taxon>Dikarya</taxon>
        <taxon>Basidiomycota</taxon>
        <taxon>Agaricomycotina</taxon>
        <taxon>Agaricomycetes</taxon>
        <taxon>Cantharellales</taxon>
        <taxon>Ceratobasidiaceae</taxon>
        <taxon>Rhizoctonia</taxon>
    </lineage>
</organism>
<sequence length="174" mass="18960">MSKALLTRVPLKETFAQSCTPPVPHLIPCRASKSRAVTSELSHAGHDSTRLRRAVKLRHGQVTPTATMDISSRTNSGAKTPTPKFTQPTPTLVRTTSVPTASDRPHRPSSVDKSNPSTRADSRGCSNVRRRAQNIIKKPLPDVSFGAYYLYAPVQDPRFGGSNSQGLQSTNVWI</sequence>
<dbReference type="Proteomes" id="UP000663853">
    <property type="component" value="Unassembled WGS sequence"/>
</dbReference>
<proteinExistence type="predicted"/>
<feature type="compositionally biased region" description="Polar residues" evidence="1">
    <location>
        <begin position="62"/>
        <end position="78"/>
    </location>
</feature>
<feature type="compositionally biased region" description="Low complexity" evidence="1">
    <location>
        <begin position="79"/>
        <end position="91"/>
    </location>
</feature>
<dbReference type="EMBL" id="CAJMXA010003626">
    <property type="protein sequence ID" value="CAE6507956.1"/>
    <property type="molecule type" value="Genomic_DNA"/>
</dbReference>